<evidence type="ECO:0000256" key="1">
    <source>
        <dbReference type="SAM" id="Phobius"/>
    </source>
</evidence>
<keyword evidence="1" id="KW-0472">Membrane</keyword>
<organism evidence="2 3">
    <name type="scientific">Litoreibacter arenae DSM 19593</name>
    <dbReference type="NCBI Taxonomy" id="1123360"/>
    <lineage>
        <taxon>Bacteria</taxon>
        <taxon>Pseudomonadati</taxon>
        <taxon>Pseudomonadota</taxon>
        <taxon>Alphaproteobacteria</taxon>
        <taxon>Rhodobacterales</taxon>
        <taxon>Roseobacteraceae</taxon>
        <taxon>Litoreibacter</taxon>
    </lineage>
</organism>
<keyword evidence="3" id="KW-1185">Reference proteome</keyword>
<name>S9S401_9RHOB</name>
<proteinExistence type="predicted"/>
<reference evidence="3" key="1">
    <citation type="journal article" date="2013" name="Stand. Genomic Sci.">
        <title>Genome sequence of the Litoreibacter arenae type strain (DSM 19593(T)), a member of the Roseobacter clade isolated from sea sand.</title>
        <authorList>
            <person name="Riedel T."/>
            <person name="Fiebig A."/>
            <person name="Petersen J."/>
            <person name="Gronow S."/>
            <person name="Kyrpides N.C."/>
            <person name="Goker M."/>
            <person name="Klenk H.P."/>
        </authorList>
    </citation>
    <scope>NUCLEOTIDE SEQUENCE [LARGE SCALE GENOMIC DNA]</scope>
    <source>
        <strain evidence="3">DSM 19593</strain>
    </source>
</reference>
<dbReference type="HOGENOM" id="CLU_140218_1_0_5"/>
<dbReference type="AlphaFoldDB" id="S9S401"/>
<protein>
    <submittedName>
        <fullName evidence="2">Uncharacterized protein</fullName>
    </submittedName>
</protein>
<evidence type="ECO:0000313" key="2">
    <source>
        <dbReference type="EMBL" id="EPX80899.1"/>
    </source>
</evidence>
<feature type="transmembrane region" description="Helical" evidence="1">
    <location>
        <begin position="91"/>
        <end position="114"/>
    </location>
</feature>
<accession>S9S401</accession>
<gene>
    <name evidence="2" type="ORF">thalar_01121</name>
</gene>
<evidence type="ECO:0000313" key="3">
    <source>
        <dbReference type="Proteomes" id="UP000015351"/>
    </source>
</evidence>
<keyword evidence="1" id="KW-1133">Transmembrane helix</keyword>
<dbReference type="STRING" id="1123360.thalar_01121"/>
<dbReference type="EMBL" id="AONI01000008">
    <property type="protein sequence ID" value="EPX80899.1"/>
    <property type="molecule type" value="Genomic_DNA"/>
</dbReference>
<sequence>MVVDQLAERISALLREKLGIRGPSLEAQTRRAGRTLPRHVRRAALALADAERMAQAPTMRLRLDPGQVSAAYDTCLRYLEGVDEKALKSKAFFGFASTVIVQIVVVAGVAITVLRWRGYI</sequence>
<comment type="caution">
    <text evidence="2">The sequence shown here is derived from an EMBL/GenBank/DDBJ whole genome shotgun (WGS) entry which is preliminary data.</text>
</comment>
<keyword evidence="1" id="KW-0812">Transmembrane</keyword>
<dbReference type="Proteomes" id="UP000015351">
    <property type="component" value="Unassembled WGS sequence"/>
</dbReference>